<evidence type="ECO:0000259" key="5">
    <source>
        <dbReference type="Pfam" id="PF12624"/>
    </source>
</evidence>
<dbReference type="EMBL" id="CDSF01000085">
    <property type="protein sequence ID" value="CEO98489.1"/>
    <property type="molecule type" value="Genomic_DNA"/>
</dbReference>
<sequence length="4166" mass="456750">MLEGVLERLILDRLGEYVDLPKDSIQVGVWSGEIVLDNVALRPSCLTRLKLPINVRLGRLRRLHVKVPWASLGSSPVKITLEGLHVLARPAHGAQFDRDAALRLVSERKQQQLLAAEQLRALRHWEENNAEEARRQESFGQSLLSKIIANLQIVVRDVHVRYEDAETLPGRKFAAGVIVQEFTALTTDANFEECFVSTLATAVNTYKLLSMRNAAVYWDSNDVVLWHDSSDDAVFAFMQASIDGLDRKALARQSMSSSTSHIALADGQTRPSDIRHVFILEPLSATLHLTLNSRYFEQTAPHYRFELQVRSITLTLHDEQYSDLTCLMDNFTAIQARTEIETRFAGLRDLHPDKDVFAPGGALAWWQYAGRCIIHLNGTRHRRWFSWASISRHCQRRREYVELFKRKRNVPWHPPLDDEGVARLAELEEALDLDDILFFRSFAETDLSEEAKRSKKMTEELATANQAAAGGGWWGAVFGGASSSSAPEATASADEIRLTEAQRRELYKTIDFNEVALEFTLRPDYVYTVFDIEVVRAAVVLIRRGSPMTRFEFDGTAKIELFQGTRLTLAVESATLYDEDTLETCFPKLLTHKPTDGASGTGSELPFLRLSVESDPVDSDADIIFKLRLRPVQLVYNHFWVQNVFKFFRPHDALSHLRGAALSWSEQRQSELLTALTNHRRIDLNISVEHPILFIPADVRQESPSMLIADLVSCNVISLRGLANIADECLFGKPPEPRSAYDAFMLDVHGASLSLCESAQSSGAADGHPPPVYRLFDRTSCLLGLFTCIDRQSTTLTKLVVNGSIPKLVLHVAGPNLLVLSRLLSSITAKQQDVAATTAPVDTGSVNVSLYQLTADAAAAEAAAAESHDSRHLVDCAFSIEHITIELSNTVQRVAQLDAVGLSVSFYHAHVCSHSEAHLTSLCITDLLSSTSPRFSELASSSSGGNQVDLINIQIDRFPRTSPLFQGVTQHVHVSLNDLSVNWNADTIATIAAVARLPETDVVGQYDDVSDVPLSLVPDTSATSPKVADLVVAPFDSRSLVIEVTLRRVRLSLNKETRDRVVAVALVSDLVAEVVFRREWTSVVGDLGSFDLAMPLPENGDLTLLGLRDAVEQDRDHQLLHFEADIFGPDVIPAREHSTRFALSVASVRAVYLHQPTMELVDYLFQGILGTFLAQTVANATDALRPTSRDETPASKYLLLELDISRPLVMVPTHASASAKRLEIDLGQIAVRSSPGTCAGDLSIFVNATNMSVCKGDSRHVISHADLHVTVDMPCKPVDYDIFVRGQLSNLEVTLAKETYLLAMQIFYSNIAAPAAVISNAKSIVAFSYDDVNVLGSRLNVKFDVPEVRFLLLAGCSVDWVSDSGSRLALLSARDICIRFLSVPPRHMEFGVSLSTVTMEDERVASCDSPFRTLIGDFSAAKTDDSVQIDEAKTAVSHVAVEWVQPRSASEPTTLSVVLHSPCGYAVSSFLYDLGSFFSLDGIAPSVTADHAVLQEDPSTTSSSSTVIRIEQSRMVFLEDLKASDSRAIATSCDFVLEVLYEGPSYVSTSIDVLGLQMFSCTADRPIVSKDGDNSVMSPFNVNVVFSADGTTTVRLQPVRLHISVEIARLFSNILFCFLENYKPNVIPVSAGPDPAVGTPTTKGDLAVNIDDIILLFLDEHSKKHLLDARLSNLAFRKVADQQSNTNRISASSTVIIQHYVGGAWNEVIEPWPLSLQLVMPMLPGRQELCVSSGHVLRLVLYKSFVRRSVSLLSSWMDFYYSLPVAQGGQSDAIASVAGDDDYAFDCTVNVAGVDVMFRQMSTSLPIVNILASEFSFEMHHAKTETKQIARLRSLHIRDLLQPSGDAFADLARSDISDGDNSNDLIRIVRDVGAEGTHLDISFSSLYIQWNPDTVSTVMQILEADSTEAVSSPSHRSEVPVPVPNASNDSASSKFQLTSQLRRVVVTFNKERKGIALFQAQLDNLAIKMESCDAQLGTTVSLSSLSARVTRRASSPIPILDLSQPDSSRPALSVCYGTVDSLGNSSLTITLAPLRLVYLQQTILEAVDYLTAGVLGAVLSHAVAKTADVVSVAVAITVDAESPTVVVPVIAGSRDFLLANASALSFSSSSPEKFNVAVQRMNIRSVVLDDELEIGSVDFHVDICIPVDNSRMTVQCSIPSIECSLSHDQYLLILAVFAHNFSSMSTVFDDDLSMEVPRIVESVSTTVPVSYAFEQQDAPSRPMTILLEVSNICLRCVGATSRLSSLDKFNDASLATLVIGETRFSYNRDSSFHLKLTMRSIEIQDSRSRLSHAAFRKMLTTTADDATSSVVNFDMDSTTTSLTILHPSIFFLPQLAFDLVRFFDSSESVYSPATNGARASGSQVSAQPAAPSSSTRFVISVSESRIVFVEDIVRTDSRLIVTRSSFSFTISDEVSEDESGGQRDTKLLLSGIESFIGQEPSLSLQQKTTRLPMLEPTNFALHLNDIFTRANIARDTGPALRSRDLRVQFDPVSLVVSYEDFCLLGHVIASITRAASRGRSSVTASRISSARSSLDSTSSISEVATDDEIKSGVDTVDVRGSDVVLNNVAPVTYAANVSFDQVKCIAVNDCRQRYMPLLSARTTPFKLLVSGGATHVRALASLAVSVYAFNPSITTWEPVLEPCAFEVNMQHMLAAPATQPAPASSETGSKSLMRSGSATSRRRTSSVGRKGSVSSQRRTSTDPNRHVTTAIAVEVASASNTDEFLNINVSSAVIETLLGTWQLWQQQRQRPSMVPGNDAISVFAPYFVRNETGGTVEFWLDTDSSIRGTVADGCEAPVEIIPQELLHSSARVSWSLTLQVSGPYQPIFQVKFDRVGISRFALRPSKRGSSTTTPSSRPIYLISECRLRNGFKSLLLRSPIVIVNKLNVDVDVVACDQGGVGANEILSSNRFGPIRPGQSLPVPLRHLHCEHFFVRPLSDDQSWSRKPLSVSSLASAENKTHTDELVCGPAGRFRLFVHGYFERYHNPLRGATITLLSPFVFENLLGKRLSYAIKYREGGVVSAGSVQPGSIAHFCDFDSSRDPFIAITVDHFQPLRWVRICPGAGSPDDAAPAYLASGSTDSTSWKETCEEHVILTDVTGSPMRARIDCLSGSTAISRSSGPAARVVVSISASFILADSTGFGLEFGWVSSPDTAPHRIPAQVALPLVAEVYENQVRTSPTSRWMPAQDLPWSDVAIRFPLRKDDDRAHLPDSFQKWTWLDADWNCDKESSLNDAEGWVYAVGRADLLKTPHRQCTSLDLARRRRWFRRRTAPSTLPLCVFGLLPGRVCDLVVRANGSSQWSPPFNLTASVDDGAIHVIDPTGRRIDLGVQFDVGPAPFRLSKLAQFVPRHVVANNTNETVYVAQPSSPASLLAVAPHTCEPLIWAPSNATQRLVSISTDLVYWSGYFYIHEVSEAVLKVVPSDRRASGSQSSHQAVPSANLPTADLFDLHIQAVRATIFAFIAKRDPARPPYVIQNQSSYGVVFRQHLVSPFTPGPLIFVEPGASVPFAWDCLAAPRPLRLELRTDVWFGTVEMDDLGLDTCVGPPTAMLRVRMVTRRQAKVLQLQDMTEARQQQYRRRHQFEQRFVDLDFMLIVPRICVSVIDDRPAEIALLTMDGMEFFVQKTAAECHLELQVVSAQLDNLDDGEAPYRFPVAVSPATLKQSTSSTSSTAARPPHILVRSCILLDRASIRFLKYFGVLVQETIVDVDEDFLSLVSDFATRSTQLKTWDMDEATASAGAITVTAREPDETALAVVLRLQRLHRTEELSEIRGAAGSLMYFNTLELAPIHIRFSFASSSSSGGNRFGTAFKNVDDAPIRLEGKLMKNVFVTFDVLLSHLAAHYHASVMDRVFLILGSVSVLGNPIGLLHNLGSGLSDFFNDPMEGLVEGNLLGFGQGLKKGSQSLLNQSLYGVGNSLAGISGNLGSGVAAIGTNEEYRSRRAQARARENPDDVLEGLVYGTRNLATGIADGISGVFMDPLKGATTSGVGGFFKGVAYGTIGLVTKPLTGVLDAVSSVSQGVRNTANVPSRRRQQVRNSRMFYGYERAVRDYNAKHAAVRRILRTVEQGRYARSAYLDHVVVGRRLFVFLDTSILIVDLSNLMNPDLVEEVPWGQLTVDIQDNDILLHTYSRTVQVPKMPDAATAQRVFRIFSTAQSLATRGDHLT</sequence>
<keyword evidence="2" id="KW-0813">Transport</keyword>
<comment type="similarity">
    <text evidence="1">Belongs to the VPS13 family.</text>
</comment>
<name>A0A0G4ITJ6_PLABS</name>
<dbReference type="Pfam" id="PF25037">
    <property type="entry name" value="VPS13_C"/>
    <property type="match status" value="1"/>
</dbReference>
<feature type="domain" description="Chorein N-terminal" evidence="5">
    <location>
        <begin position="1"/>
        <end position="711"/>
    </location>
</feature>
<dbReference type="InterPro" id="IPR056747">
    <property type="entry name" value="VPS13-like_M"/>
</dbReference>
<dbReference type="GO" id="GO:0006869">
    <property type="term" value="P:lipid transport"/>
    <property type="evidence" value="ECO:0007669"/>
    <property type="project" value="UniProtKB-KW"/>
</dbReference>
<dbReference type="OrthoDB" id="428159at2759"/>
<dbReference type="GO" id="GO:0006623">
    <property type="term" value="P:protein targeting to vacuole"/>
    <property type="evidence" value="ECO:0007669"/>
    <property type="project" value="TreeGrafter"/>
</dbReference>
<dbReference type="GO" id="GO:0045053">
    <property type="term" value="P:protein retention in Golgi apparatus"/>
    <property type="evidence" value="ECO:0007669"/>
    <property type="project" value="TreeGrafter"/>
</dbReference>
<dbReference type="Pfam" id="PF25036">
    <property type="entry name" value="VPS13_VAB"/>
    <property type="match status" value="2"/>
</dbReference>
<evidence type="ECO:0000313" key="10">
    <source>
        <dbReference type="Proteomes" id="UP000039324"/>
    </source>
</evidence>
<proteinExistence type="inferred from homology"/>
<organism evidence="9 10">
    <name type="scientific">Plasmodiophora brassicae</name>
    <name type="common">Clubroot disease agent</name>
    <dbReference type="NCBI Taxonomy" id="37360"/>
    <lineage>
        <taxon>Eukaryota</taxon>
        <taxon>Sar</taxon>
        <taxon>Rhizaria</taxon>
        <taxon>Endomyxa</taxon>
        <taxon>Phytomyxea</taxon>
        <taxon>Plasmodiophorida</taxon>
        <taxon>Plasmodiophoridae</taxon>
        <taxon>Plasmodiophora</taxon>
    </lineage>
</organism>
<feature type="domain" description="VPS13-like middle region" evidence="6">
    <location>
        <begin position="2151"/>
        <end position="2670"/>
    </location>
</feature>
<evidence type="ECO:0000259" key="8">
    <source>
        <dbReference type="Pfam" id="PF25037"/>
    </source>
</evidence>
<dbReference type="InterPro" id="IPR056748">
    <property type="entry name" value="VPS13-like_C"/>
</dbReference>
<dbReference type="Proteomes" id="UP000039324">
    <property type="component" value="Unassembled WGS sequence"/>
</dbReference>
<evidence type="ECO:0000256" key="4">
    <source>
        <dbReference type="SAM" id="MobiDB-lite"/>
    </source>
</evidence>
<dbReference type="PANTHER" id="PTHR16166:SF93">
    <property type="entry name" value="INTERMEMBRANE LIPID TRANSFER PROTEIN VPS13"/>
    <property type="match status" value="1"/>
</dbReference>
<evidence type="ECO:0000256" key="2">
    <source>
        <dbReference type="ARBA" id="ARBA00022448"/>
    </source>
</evidence>
<feature type="domain" description="Intermembrane lipid transfer protein VPS13-like C-terminal" evidence="8">
    <location>
        <begin position="4036"/>
        <end position="4125"/>
    </location>
</feature>
<feature type="compositionally biased region" description="Low complexity" evidence="4">
    <location>
        <begin position="2674"/>
        <end position="2698"/>
    </location>
</feature>
<feature type="domain" description="Vacuolar protein sorting-associated protein 13 VPS13 adaptor binding" evidence="7">
    <location>
        <begin position="2811"/>
        <end position="3064"/>
    </location>
</feature>
<evidence type="ECO:0000256" key="1">
    <source>
        <dbReference type="ARBA" id="ARBA00006545"/>
    </source>
</evidence>
<feature type="region of interest" description="Disordered" evidence="4">
    <location>
        <begin position="2656"/>
        <end position="2704"/>
    </location>
</feature>
<protein>
    <submittedName>
        <fullName evidence="9">Uncharacterized protein</fullName>
    </submittedName>
</protein>
<evidence type="ECO:0000313" key="9">
    <source>
        <dbReference type="EMBL" id="CEO98489.1"/>
    </source>
</evidence>
<dbReference type="Pfam" id="PF25033">
    <property type="entry name" value="VPS13_M"/>
    <property type="match status" value="1"/>
</dbReference>
<keyword evidence="3" id="KW-0445">Lipid transport</keyword>
<feature type="domain" description="Vacuolar protein sorting-associated protein 13 VPS13 adaptor binding" evidence="7">
    <location>
        <begin position="3297"/>
        <end position="3512"/>
    </location>
</feature>
<dbReference type="InterPro" id="IPR009543">
    <property type="entry name" value="VPS13_VAB"/>
</dbReference>
<evidence type="ECO:0000259" key="7">
    <source>
        <dbReference type="Pfam" id="PF25036"/>
    </source>
</evidence>
<reference evidence="9 10" key="1">
    <citation type="submission" date="2015-02" db="EMBL/GenBank/DDBJ databases">
        <authorList>
            <person name="Chooi Y.-H."/>
        </authorList>
    </citation>
    <scope>NUCLEOTIDE SEQUENCE [LARGE SCALE GENOMIC DNA]</scope>
    <source>
        <strain evidence="9">E3</strain>
    </source>
</reference>
<dbReference type="InterPro" id="IPR026854">
    <property type="entry name" value="VPS13_N"/>
</dbReference>
<dbReference type="Pfam" id="PF12624">
    <property type="entry name" value="VPS13_N"/>
    <property type="match status" value="1"/>
</dbReference>
<dbReference type="OMA" id="ANIADEC"/>
<dbReference type="InterPro" id="IPR026847">
    <property type="entry name" value="VPS13"/>
</dbReference>
<dbReference type="PANTHER" id="PTHR16166">
    <property type="entry name" value="VACUOLAR PROTEIN SORTING-ASSOCIATED PROTEIN VPS13"/>
    <property type="match status" value="1"/>
</dbReference>
<keyword evidence="10" id="KW-1185">Reference proteome</keyword>
<accession>A0A0G4ITJ6</accession>
<feature type="region of interest" description="Disordered" evidence="4">
    <location>
        <begin position="1907"/>
        <end position="1931"/>
    </location>
</feature>
<evidence type="ECO:0000256" key="3">
    <source>
        <dbReference type="ARBA" id="ARBA00023055"/>
    </source>
</evidence>
<evidence type="ECO:0000259" key="6">
    <source>
        <dbReference type="Pfam" id="PF25033"/>
    </source>
</evidence>
<gene>
    <name evidence="9" type="ORF">PBRA_006603</name>
</gene>